<dbReference type="GO" id="GO:0008168">
    <property type="term" value="F:methyltransferase activity"/>
    <property type="evidence" value="ECO:0007669"/>
    <property type="project" value="UniProtKB-KW"/>
</dbReference>
<dbReference type="InterPro" id="IPR050508">
    <property type="entry name" value="Methyltransf_Superfamily"/>
</dbReference>
<dbReference type="PANTHER" id="PTHR42912">
    <property type="entry name" value="METHYLTRANSFERASE"/>
    <property type="match status" value="1"/>
</dbReference>
<gene>
    <name evidence="2" type="ORF">CLV43_11284</name>
</gene>
<evidence type="ECO:0000259" key="1">
    <source>
        <dbReference type="Pfam" id="PF13649"/>
    </source>
</evidence>
<name>A0A2T0SRX6_9PSEU</name>
<dbReference type="PANTHER" id="PTHR42912:SF93">
    <property type="entry name" value="N6-ADENOSINE-METHYLTRANSFERASE TMT1A"/>
    <property type="match status" value="1"/>
</dbReference>
<dbReference type="Pfam" id="PF13649">
    <property type="entry name" value="Methyltransf_25"/>
    <property type="match status" value="1"/>
</dbReference>
<keyword evidence="3" id="KW-1185">Reference proteome</keyword>
<protein>
    <submittedName>
        <fullName evidence="2">Methyltransferase family protein</fullName>
    </submittedName>
</protein>
<dbReference type="Gene3D" id="3.40.50.150">
    <property type="entry name" value="Vaccinia Virus protein VP39"/>
    <property type="match status" value="1"/>
</dbReference>
<dbReference type="CDD" id="cd02440">
    <property type="entry name" value="AdoMet_MTases"/>
    <property type="match status" value="1"/>
</dbReference>
<dbReference type="Proteomes" id="UP000239494">
    <property type="component" value="Unassembled WGS sequence"/>
</dbReference>
<evidence type="ECO:0000313" key="2">
    <source>
        <dbReference type="EMBL" id="PRY36160.1"/>
    </source>
</evidence>
<dbReference type="GO" id="GO:0032259">
    <property type="term" value="P:methylation"/>
    <property type="evidence" value="ECO:0007669"/>
    <property type="project" value="UniProtKB-KW"/>
</dbReference>
<organism evidence="2 3">
    <name type="scientific">Umezawaea tangerina</name>
    <dbReference type="NCBI Taxonomy" id="84725"/>
    <lineage>
        <taxon>Bacteria</taxon>
        <taxon>Bacillati</taxon>
        <taxon>Actinomycetota</taxon>
        <taxon>Actinomycetes</taxon>
        <taxon>Pseudonocardiales</taxon>
        <taxon>Pseudonocardiaceae</taxon>
        <taxon>Umezawaea</taxon>
    </lineage>
</organism>
<evidence type="ECO:0000313" key="3">
    <source>
        <dbReference type="Proteomes" id="UP000239494"/>
    </source>
</evidence>
<dbReference type="InterPro" id="IPR029063">
    <property type="entry name" value="SAM-dependent_MTases_sf"/>
</dbReference>
<keyword evidence="2" id="KW-0489">Methyltransferase</keyword>
<feature type="domain" description="Methyltransferase" evidence="1">
    <location>
        <begin position="51"/>
        <end position="147"/>
    </location>
</feature>
<dbReference type="RefSeq" id="WP_106192647.1">
    <property type="nucleotide sequence ID" value="NZ_PVTF01000012.1"/>
</dbReference>
<dbReference type="SUPFAM" id="SSF53335">
    <property type="entry name" value="S-adenosyl-L-methionine-dependent methyltransferases"/>
    <property type="match status" value="1"/>
</dbReference>
<dbReference type="OrthoDB" id="9808140at2"/>
<comment type="caution">
    <text evidence="2">The sequence shown here is derived from an EMBL/GenBank/DDBJ whole genome shotgun (WGS) entry which is preliminary data.</text>
</comment>
<accession>A0A2T0SRX6</accession>
<dbReference type="AlphaFoldDB" id="A0A2T0SRX6"/>
<reference evidence="2 3" key="1">
    <citation type="submission" date="2018-03" db="EMBL/GenBank/DDBJ databases">
        <title>Genomic Encyclopedia of Archaeal and Bacterial Type Strains, Phase II (KMG-II): from individual species to whole genera.</title>
        <authorList>
            <person name="Goeker M."/>
        </authorList>
    </citation>
    <scope>NUCLEOTIDE SEQUENCE [LARGE SCALE GENOMIC DNA]</scope>
    <source>
        <strain evidence="2 3">DSM 44720</strain>
    </source>
</reference>
<dbReference type="EMBL" id="PVTF01000012">
    <property type="protein sequence ID" value="PRY36160.1"/>
    <property type="molecule type" value="Genomic_DNA"/>
</dbReference>
<proteinExistence type="predicted"/>
<keyword evidence="2" id="KW-0808">Transferase</keyword>
<sequence>MTTDTERDYLPAMGRNKLLLPFYDVVSKLSGAKGLHWRLVAQAGVEPGATVVEIGCGTGNVLHLVKSAVPDATAIGLDPDAKVLAIAARKAARAGIELKLDHGYADDLPYADGSVDRVLSSFMFHHLPGEQKLGALREARRVLVPGGRLHLADFDHKEPKALSRRHSAHAHDYANGSVVNLLTEAGFADAAEVARADSRIGSLGYYRATNRP</sequence>
<dbReference type="InterPro" id="IPR041698">
    <property type="entry name" value="Methyltransf_25"/>
</dbReference>